<dbReference type="InterPro" id="IPR006439">
    <property type="entry name" value="HAD-SF_hydro_IA"/>
</dbReference>
<dbReference type="SUPFAM" id="SSF56784">
    <property type="entry name" value="HAD-like"/>
    <property type="match status" value="1"/>
</dbReference>
<dbReference type="RefSeq" id="WP_290194943.1">
    <property type="nucleotide sequence ID" value="NZ_CP047654.1"/>
</dbReference>
<accession>A0ABU1ZY13</accession>
<evidence type="ECO:0000313" key="1">
    <source>
        <dbReference type="EMBL" id="MDR7329821.1"/>
    </source>
</evidence>
<dbReference type="Gene3D" id="3.40.50.1000">
    <property type="entry name" value="HAD superfamily/HAD-like"/>
    <property type="match status" value="1"/>
</dbReference>
<gene>
    <name evidence="1" type="ORF">J2S39_001497</name>
</gene>
<dbReference type="SFLD" id="SFLDS00003">
    <property type="entry name" value="Haloacid_Dehalogenase"/>
    <property type="match status" value="1"/>
</dbReference>
<dbReference type="Proteomes" id="UP001180840">
    <property type="component" value="Unassembled WGS sequence"/>
</dbReference>
<dbReference type="Gene3D" id="1.10.150.240">
    <property type="entry name" value="Putative phosphatase, domain 2"/>
    <property type="match status" value="1"/>
</dbReference>
<dbReference type="InterPro" id="IPR036412">
    <property type="entry name" value="HAD-like_sf"/>
</dbReference>
<dbReference type="InterPro" id="IPR023214">
    <property type="entry name" value="HAD_sf"/>
</dbReference>
<dbReference type="InterPro" id="IPR041492">
    <property type="entry name" value="HAD_2"/>
</dbReference>
<proteinExistence type="predicted"/>
<evidence type="ECO:0000313" key="2">
    <source>
        <dbReference type="Proteomes" id="UP001180840"/>
    </source>
</evidence>
<comment type="caution">
    <text evidence="1">The sequence shown here is derived from an EMBL/GenBank/DDBJ whole genome shotgun (WGS) entry which is preliminary data.</text>
</comment>
<dbReference type="PANTHER" id="PTHR43434">
    <property type="entry name" value="PHOSPHOGLYCOLATE PHOSPHATASE"/>
    <property type="match status" value="1"/>
</dbReference>
<keyword evidence="2" id="KW-1185">Reference proteome</keyword>
<dbReference type="Pfam" id="PF13419">
    <property type="entry name" value="HAD_2"/>
    <property type="match status" value="1"/>
</dbReference>
<dbReference type="NCBIfam" id="TIGR01549">
    <property type="entry name" value="HAD-SF-IA-v1"/>
    <property type="match status" value="1"/>
</dbReference>
<name>A0ABU1ZY13_9CORY</name>
<protein>
    <submittedName>
        <fullName evidence="1">Phosphoglycolate phosphatase-like HAD superfamily hydrolase</fullName>
    </submittedName>
</protein>
<dbReference type="InterPro" id="IPR050155">
    <property type="entry name" value="HAD-like_hydrolase_sf"/>
</dbReference>
<reference evidence="1" key="1">
    <citation type="submission" date="2023-07" db="EMBL/GenBank/DDBJ databases">
        <title>Sequencing the genomes of 1000 actinobacteria strains.</title>
        <authorList>
            <person name="Klenk H.-P."/>
        </authorList>
    </citation>
    <scope>NUCLEOTIDE SEQUENCE</scope>
    <source>
        <strain evidence="1">DSM 107476</strain>
    </source>
</reference>
<sequence length="230" mass="25442">MDDFLSDRTPPEGRSILFLDIDGTLLDSYPGIRAGFLHALDTIDVEYPDEQFLARLAGPPMEHTLAALGLDDATVRRGFDAYMDFTSGGGWAQAEVFPGMTDFLAGARSAGYYLATASSKGEGFARRILQRTGLIEDLDFLGAAQEYGPRRTKEKVIAHVLDSLGLHERRHEILMVGDRSYDIQGAAHFSIDAVATEWGYGHEGEWQSARFRVTDADQLKEVVHDWTIDG</sequence>
<dbReference type="EMBL" id="JAVDXZ010000001">
    <property type="protein sequence ID" value="MDR7329821.1"/>
    <property type="molecule type" value="Genomic_DNA"/>
</dbReference>
<dbReference type="InterPro" id="IPR023198">
    <property type="entry name" value="PGP-like_dom2"/>
</dbReference>
<dbReference type="PANTHER" id="PTHR43434:SF20">
    <property type="entry name" value="5'-NUCLEOTIDASE"/>
    <property type="match status" value="1"/>
</dbReference>
<organism evidence="1 2">
    <name type="scientific">Corynebacterium guangdongense</name>
    <dbReference type="NCBI Taxonomy" id="1783348"/>
    <lineage>
        <taxon>Bacteria</taxon>
        <taxon>Bacillati</taxon>
        <taxon>Actinomycetota</taxon>
        <taxon>Actinomycetes</taxon>
        <taxon>Mycobacteriales</taxon>
        <taxon>Corynebacteriaceae</taxon>
        <taxon>Corynebacterium</taxon>
    </lineage>
</organism>
<dbReference type="SFLD" id="SFLDG01129">
    <property type="entry name" value="C1.5:_HAD__Beta-PGM__Phosphata"/>
    <property type="match status" value="1"/>
</dbReference>